<dbReference type="Gene3D" id="3.30.565.10">
    <property type="entry name" value="Histidine kinase-like ATPase, C-terminal domain"/>
    <property type="match status" value="1"/>
</dbReference>
<accession>H1YA71</accession>
<evidence type="ECO:0000256" key="11">
    <source>
        <dbReference type="ARBA" id="ARBA00022840"/>
    </source>
</evidence>
<dbReference type="EC" id="2.7.13.3" evidence="4"/>
<evidence type="ECO:0000256" key="2">
    <source>
        <dbReference type="ARBA" id="ARBA00004141"/>
    </source>
</evidence>
<dbReference type="CDD" id="cd00130">
    <property type="entry name" value="PAS"/>
    <property type="match status" value="1"/>
</dbReference>
<dbReference type="RefSeq" id="WP_008505849.1">
    <property type="nucleotide sequence ID" value="NZ_CM001403.1"/>
</dbReference>
<dbReference type="GO" id="GO:0000156">
    <property type="term" value="F:phosphorelay response regulator activity"/>
    <property type="evidence" value="ECO:0007669"/>
    <property type="project" value="TreeGrafter"/>
</dbReference>
<dbReference type="SUPFAM" id="SSF158472">
    <property type="entry name" value="HAMP domain-like"/>
    <property type="match status" value="1"/>
</dbReference>
<proteinExistence type="predicted"/>
<dbReference type="InterPro" id="IPR003594">
    <property type="entry name" value="HATPase_dom"/>
</dbReference>
<dbReference type="SMART" id="SM00304">
    <property type="entry name" value="HAMP"/>
    <property type="match status" value="1"/>
</dbReference>
<dbReference type="InterPro" id="IPR013767">
    <property type="entry name" value="PAS_fold"/>
</dbReference>
<organism evidence="19 20">
    <name type="scientific">Mucilaginibacter paludis DSM 18603</name>
    <dbReference type="NCBI Taxonomy" id="714943"/>
    <lineage>
        <taxon>Bacteria</taxon>
        <taxon>Pseudomonadati</taxon>
        <taxon>Bacteroidota</taxon>
        <taxon>Sphingobacteriia</taxon>
        <taxon>Sphingobacteriales</taxon>
        <taxon>Sphingobacteriaceae</taxon>
        <taxon>Mucilaginibacter</taxon>
    </lineage>
</organism>
<dbReference type="PANTHER" id="PTHR42878:SF7">
    <property type="entry name" value="SENSOR HISTIDINE KINASE GLRK"/>
    <property type="match status" value="1"/>
</dbReference>
<dbReference type="NCBIfam" id="TIGR00229">
    <property type="entry name" value="sensory_box"/>
    <property type="match status" value="1"/>
</dbReference>
<dbReference type="Pfam" id="PF00989">
    <property type="entry name" value="PAS"/>
    <property type="match status" value="1"/>
</dbReference>
<dbReference type="STRING" id="714943.Mucpa_1798"/>
<evidence type="ECO:0000256" key="3">
    <source>
        <dbReference type="ARBA" id="ARBA00004236"/>
    </source>
</evidence>
<name>H1YA71_9SPHI</name>
<dbReference type="SUPFAM" id="SSF55874">
    <property type="entry name" value="ATPase domain of HSP90 chaperone/DNA topoisomerase II/histidine kinase"/>
    <property type="match status" value="1"/>
</dbReference>
<dbReference type="GO" id="GO:0030295">
    <property type="term" value="F:protein kinase activator activity"/>
    <property type="evidence" value="ECO:0007669"/>
    <property type="project" value="TreeGrafter"/>
</dbReference>
<sequence>MSIKNNLRAGIGFLFLISLLSSGLAAYYIYKLSENSKAILRNNETSIVFTKNINKVLDLPGLPNNDELETIEYNIKREKADITEIGEKALADSLDTDFRRFRKSLSNPVLAAALRIKMQKSSYGIMEVNIDAMENKNKMAENKANLAILIVVLISSICLIIAFLFLLIFPDYVTKPINDLTEGIKEIANKNYDKRLLFSSKNEFYSLVDAFNQMAAKLFAYENSSQAKIKQEKLRIETIVKNVTDAIIGFDENELILFINPVAVKLLGVEEKDIIGSSTEEVASQNDLFRTLTDKTEDLNDLKLYLDGELSYFTKELFEIGVPNEGSTEEHKSSLKRKGYFILLKNITRFYKLDEAKTNFIATISHELKTPISSLKMSLKLMEDKRYGTVTKSQKELINNINDDSNRLLKITSELLDMGQVETGKLLLNFGSTDPKNIINYTCEAIRFIAEQKEITLHVKCSKNVPEVWADPDKTAWVLINFLTNAIKYSPQSSIIDVTVKKSSLGRIEFSVKDYGKGIEEIYLPRIFERYFKVPGSEFSVPGTGLGLAIAKDFIEAQGGEIGVESKIGEGSKFFFLLPTS</sequence>
<dbReference type="PROSITE" id="PS50109">
    <property type="entry name" value="HIS_KIN"/>
    <property type="match status" value="1"/>
</dbReference>
<dbReference type="InterPro" id="IPR036097">
    <property type="entry name" value="HisK_dim/P_sf"/>
</dbReference>
<evidence type="ECO:0000259" key="16">
    <source>
        <dbReference type="PROSITE" id="PS50109"/>
    </source>
</evidence>
<dbReference type="CDD" id="cd00082">
    <property type="entry name" value="HisKA"/>
    <property type="match status" value="1"/>
</dbReference>
<evidence type="ECO:0000313" key="20">
    <source>
        <dbReference type="Proteomes" id="UP000002774"/>
    </source>
</evidence>
<dbReference type="EMBL" id="CM001403">
    <property type="protein sequence ID" value="EHQ25952.1"/>
    <property type="molecule type" value="Genomic_DNA"/>
</dbReference>
<feature type="domain" description="HAMP" evidence="18">
    <location>
        <begin position="171"/>
        <end position="223"/>
    </location>
</feature>
<evidence type="ECO:0000256" key="9">
    <source>
        <dbReference type="ARBA" id="ARBA00022741"/>
    </source>
</evidence>
<dbReference type="Gene3D" id="6.10.340.10">
    <property type="match status" value="1"/>
</dbReference>
<comment type="catalytic activity">
    <reaction evidence="1">
        <text>ATP + protein L-histidine = ADP + protein N-phospho-L-histidine.</text>
        <dbReference type="EC" id="2.7.13.3"/>
    </reaction>
</comment>
<evidence type="ECO:0000256" key="8">
    <source>
        <dbReference type="ARBA" id="ARBA00022692"/>
    </source>
</evidence>
<dbReference type="InterPro" id="IPR004358">
    <property type="entry name" value="Sig_transdc_His_kin-like_C"/>
</dbReference>
<keyword evidence="8 15" id="KW-0812">Transmembrane</keyword>
<evidence type="ECO:0000256" key="12">
    <source>
        <dbReference type="ARBA" id="ARBA00022989"/>
    </source>
</evidence>
<keyword evidence="14 15" id="KW-0472">Membrane</keyword>
<evidence type="ECO:0000256" key="4">
    <source>
        <dbReference type="ARBA" id="ARBA00012438"/>
    </source>
</evidence>
<dbReference type="GO" id="GO:0000155">
    <property type="term" value="F:phosphorelay sensor kinase activity"/>
    <property type="evidence" value="ECO:0007669"/>
    <property type="project" value="InterPro"/>
</dbReference>
<dbReference type="SMART" id="SM00387">
    <property type="entry name" value="HATPase_c"/>
    <property type="match status" value="1"/>
</dbReference>
<dbReference type="InterPro" id="IPR000014">
    <property type="entry name" value="PAS"/>
</dbReference>
<dbReference type="Gene3D" id="1.10.287.130">
    <property type="match status" value="1"/>
</dbReference>
<feature type="domain" description="Histidine kinase" evidence="16">
    <location>
        <begin position="363"/>
        <end position="581"/>
    </location>
</feature>
<protein>
    <recommendedName>
        <fullName evidence="4">histidine kinase</fullName>
        <ecNumber evidence="4">2.7.13.3</ecNumber>
    </recommendedName>
</protein>
<dbReference type="InterPro" id="IPR003660">
    <property type="entry name" value="HAMP_dom"/>
</dbReference>
<dbReference type="GO" id="GO:0007234">
    <property type="term" value="P:osmosensory signaling via phosphorelay pathway"/>
    <property type="evidence" value="ECO:0007669"/>
    <property type="project" value="TreeGrafter"/>
</dbReference>
<comment type="subcellular location">
    <subcellularLocation>
        <location evidence="3">Cell membrane</location>
    </subcellularLocation>
    <subcellularLocation>
        <location evidence="2">Membrane</location>
        <topology evidence="2">Multi-pass membrane protein</topology>
    </subcellularLocation>
</comment>
<keyword evidence="10 19" id="KW-0418">Kinase</keyword>
<dbReference type="InterPro" id="IPR003661">
    <property type="entry name" value="HisK_dim/P_dom"/>
</dbReference>
<keyword evidence="6" id="KW-0597">Phosphoprotein</keyword>
<dbReference type="OrthoDB" id="9813151at2"/>
<evidence type="ECO:0000256" key="14">
    <source>
        <dbReference type="ARBA" id="ARBA00023136"/>
    </source>
</evidence>
<dbReference type="InterPro" id="IPR005467">
    <property type="entry name" value="His_kinase_dom"/>
</dbReference>
<evidence type="ECO:0000259" key="17">
    <source>
        <dbReference type="PROSITE" id="PS50112"/>
    </source>
</evidence>
<dbReference type="HOGENOM" id="CLU_000445_89_2_10"/>
<dbReference type="InterPro" id="IPR050351">
    <property type="entry name" value="BphY/WalK/GraS-like"/>
</dbReference>
<dbReference type="Pfam" id="PF02518">
    <property type="entry name" value="HATPase_c"/>
    <property type="match status" value="1"/>
</dbReference>
<evidence type="ECO:0000256" key="5">
    <source>
        <dbReference type="ARBA" id="ARBA00022475"/>
    </source>
</evidence>
<reference evidence="19" key="1">
    <citation type="submission" date="2011-09" db="EMBL/GenBank/DDBJ databases">
        <title>The permanent draft genome of Mucilaginibacter paludis DSM 18603.</title>
        <authorList>
            <consortium name="US DOE Joint Genome Institute (JGI-PGF)"/>
            <person name="Lucas S."/>
            <person name="Han J."/>
            <person name="Lapidus A."/>
            <person name="Bruce D."/>
            <person name="Goodwin L."/>
            <person name="Pitluck S."/>
            <person name="Peters L."/>
            <person name="Kyrpides N."/>
            <person name="Mavromatis K."/>
            <person name="Ivanova N."/>
            <person name="Mikhailova N."/>
            <person name="Held B."/>
            <person name="Detter J.C."/>
            <person name="Tapia R."/>
            <person name="Han C."/>
            <person name="Land M."/>
            <person name="Hauser L."/>
            <person name="Markowitz V."/>
            <person name="Cheng J.-F."/>
            <person name="Hugenholtz P."/>
            <person name="Woyke T."/>
            <person name="Wu D."/>
            <person name="Tindall B."/>
            <person name="Brambilla E."/>
            <person name="Klenk H.-P."/>
            <person name="Eisen J.A."/>
        </authorList>
    </citation>
    <scope>NUCLEOTIDE SEQUENCE [LARGE SCALE GENOMIC DNA]</scope>
    <source>
        <strain evidence="19">DSM 18603</strain>
    </source>
</reference>
<dbReference type="InterPro" id="IPR035965">
    <property type="entry name" value="PAS-like_dom_sf"/>
</dbReference>
<evidence type="ECO:0000259" key="18">
    <source>
        <dbReference type="PROSITE" id="PS50885"/>
    </source>
</evidence>
<dbReference type="PANTHER" id="PTHR42878">
    <property type="entry name" value="TWO-COMPONENT HISTIDINE KINASE"/>
    <property type="match status" value="1"/>
</dbReference>
<evidence type="ECO:0000256" key="6">
    <source>
        <dbReference type="ARBA" id="ARBA00022553"/>
    </source>
</evidence>
<dbReference type="SMART" id="SM00091">
    <property type="entry name" value="PAS"/>
    <property type="match status" value="1"/>
</dbReference>
<dbReference type="PROSITE" id="PS50885">
    <property type="entry name" value="HAMP"/>
    <property type="match status" value="1"/>
</dbReference>
<keyword evidence="11" id="KW-0067">ATP-binding</keyword>
<keyword evidence="20" id="KW-1185">Reference proteome</keyword>
<evidence type="ECO:0000256" key="1">
    <source>
        <dbReference type="ARBA" id="ARBA00000085"/>
    </source>
</evidence>
<evidence type="ECO:0000256" key="13">
    <source>
        <dbReference type="ARBA" id="ARBA00023012"/>
    </source>
</evidence>
<dbReference type="AlphaFoldDB" id="H1YA71"/>
<dbReference type="Pfam" id="PF00512">
    <property type="entry name" value="HisKA"/>
    <property type="match status" value="1"/>
</dbReference>
<dbReference type="SMART" id="SM00388">
    <property type="entry name" value="HisKA"/>
    <property type="match status" value="1"/>
</dbReference>
<dbReference type="SUPFAM" id="SSF55785">
    <property type="entry name" value="PYP-like sensor domain (PAS domain)"/>
    <property type="match status" value="1"/>
</dbReference>
<dbReference type="Pfam" id="PF00672">
    <property type="entry name" value="HAMP"/>
    <property type="match status" value="1"/>
</dbReference>
<feature type="transmembrane region" description="Helical" evidence="15">
    <location>
        <begin position="12"/>
        <end position="30"/>
    </location>
</feature>
<dbReference type="CDD" id="cd06225">
    <property type="entry name" value="HAMP"/>
    <property type="match status" value="1"/>
</dbReference>
<feature type="domain" description="PAS" evidence="17">
    <location>
        <begin position="232"/>
        <end position="278"/>
    </location>
</feature>
<dbReference type="PRINTS" id="PR00344">
    <property type="entry name" value="BCTRLSENSOR"/>
</dbReference>
<dbReference type="InterPro" id="IPR036890">
    <property type="entry name" value="HATPase_C_sf"/>
</dbReference>
<dbReference type="PROSITE" id="PS50112">
    <property type="entry name" value="PAS"/>
    <property type="match status" value="1"/>
</dbReference>
<keyword evidence="12 15" id="KW-1133">Transmembrane helix</keyword>
<dbReference type="GO" id="GO:0005886">
    <property type="term" value="C:plasma membrane"/>
    <property type="evidence" value="ECO:0007669"/>
    <property type="project" value="UniProtKB-SubCell"/>
</dbReference>
<dbReference type="Proteomes" id="UP000002774">
    <property type="component" value="Chromosome"/>
</dbReference>
<evidence type="ECO:0000256" key="10">
    <source>
        <dbReference type="ARBA" id="ARBA00022777"/>
    </source>
</evidence>
<keyword evidence="13" id="KW-0902">Two-component regulatory system</keyword>
<evidence type="ECO:0000256" key="15">
    <source>
        <dbReference type="SAM" id="Phobius"/>
    </source>
</evidence>
<dbReference type="eggNOG" id="COG5002">
    <property type="taxonomic scope" value="Bacteria"/>
</dbReference>
<keyword evidence="7" id="KW-0808">Transferase</keyword>
<gene>
    <name evidence="19" type="ORF">Mucpa_1798</name>
</gene>
<dbReference type="GO" id="GO:0005524">
    <property type="term" value="F:ATP binding"/>
    <property type="evidence" value="ECO:0007669"/>
    <property type="project" value="UniProtKB-KW"/>
</dbReference>
<evidence type="ECO:0000256" key="7">
    <source>
        <dbReference type="ARBA" id="ARBA00022679"/>
    </source>
</evidence>
<keyword evidence="9" id="KW-0547">Nucleotide-binding</keyword>
<dbReference type="Gene3D" id="3.30.450.20">
    <property type="entry name" value="PAS domain"/>
    <property type="match status" value="1"/>
</dbReference>
<dbReference type="FunFam" id="3.30.565.10:FF:000023">
    <property type="entry name" value="PAS domain-containing sensor histidine kinase"/>
    <property type="match status" value="1"/>
</dbReference>
<evidence type="ECO:0000313" key="19">
    <source>
        <dbReference type="EMBL" id="EHQ25952.1"/>
    </source>
</evidence>
<keyword evidence="5" id="KW-1003">Cell membrane</keyword>
<dbReference type="GO" id="GO:0006355">
    <property type="term" value="P:regulation of DNA-templated transcription"/>
    <property type="evidence" value="ECO:0007669"/>
    <property type="project" value="InterPro"/>
</dbReference>
<dbReference type="SUPFAM" id="SSF47384">
    <property type="entry name" value="Homodimeric domain of signal transducing histidine kinase"/>
    <property type="match status" value="1"/>
</dbReference>
<feature type="transmembrane region" description="Helical" evidence="15">
    <location>
        <begin position="146"/>
        <end position="169"/>
    </location>
</feature>